<gene>
    <name evidence="1" type="ORF">M2280_006025</name>
</gene>
<proteinExistence type="predicted"/>
<reference evidence="1 2" key="1">
    <citation type="submission" date="2023-04" db="EMBL/GenBank/DDBJ databases">
        <title>Forest soil microbial communities from Buena Vista Peninsula, Colon Province, Panama.</title>
        <authorList>
            <person name="Bouskill N."/>
        </authorList>
    </citation>
    <scope>NUCLEOTIDE SEQUENCE [LARGE SCALE GENOMIC DNA]</scope>
    <source>
        <strain evidence="1 2">CFH S0262</strain>
    </source>
</reference>
<sequence length="55" mass="5910">MSPFENLCLPSERSGVLGAATGVVQLSEQGVDTLVNVRRIDTATGSGEVLAWKWY</sequence>
<evidence type="ECO:0000313" key="1">
    <source>
        <dbReference type="EMBL" id="MDH6284764.1"/>
    </source>
</evidence>
<dbReference type="RefSeq" id="WP_342394609.1">
    <property type="nucleotide sequence ID" value="NZ_JARXVC010000026.1"/>
</dbReference>
<dbReference type="EMBL" id="JARXVC010000026">
    <property type="protein sequence ID" value="MDH6284764.1"/>
    <property type="molecule type" value="Genomic_DNA"/>
</dbReference>
<organism evidence="1 2">
    <name type="scientific">Prescottella agglutinans</name>
    <dbReference type="NCBI Taxonomy" id="1644129"/>
    <lineage>
        <taxon>Bacteria</taxon>
        <taxon>Bacillati</taxon>
        <taxon>Actinomycetota</taxon>
        <taxon>Actinomycetes</taxon>
        <taxon>Mycobacteriales</taxon>
        <taxon>Nocardiaceae</taxon>
        <taxon>Prescottella</taxon>
    </lineage>
</organism>
<keyword evidence="2" id="KW-1185">Reference proteome</keyword>
<accession>A0ABT6MKB9</accession>
<protein>
    <submittedName>
        <fullName evidence="1">Uncharacterized protein</fullName>
    </submittedName>
</protein>
<dbReference type="Proteomes" id="UP001160334">
    <property type="component" value="Unassembled WGS sequence"/>
</dbReference>
<name>A0ABT6MKB9_9NOCA</name>
<evidence type="ECO:0000313" key="2">
    <source>
        <dbReference type="Proteomes" id="UP001160334"/>
    </source>
</evidence>
<comment type="caution">
    <text evidence="1">The sequence shown here is derived from an EMBL/GenBank/DDBJ whole genome shotgun (WGS) entry which is preliminary data.</text>
</comment>